<dbReference type="EMBL" id="BMAW01008735">
    <property type="protein sequence ID" value="GFT09981.1"/>
    <property type="molecule type" value="Genomic_DNA"/>
</dbReference>
<comment type="caution">
    <text evidence="1">The sequence shown here is derived from an EMBL/GenBank/DDBJ whole genome shotgun (WGS) entry which is preliminary data.</text>
</comment>
<protein>
    <submittedName>
        <fullName evidence="1">Integrase catalytic domain-containing protein</fullName>
    </submittedName>
</protein>
<dbReference type="AlphaFoldDB" id="A0A8X6NEZ8"/>
<evidence type="ECO:0000313" key="1">
    <source>
        <dbReference type="EMBL" id="GFT09981.1"/>
    </source>
</evidence>
<proteinExistence type="predicted"/>
<accession>A0A8X6NEZ8</accession>
<reference evidence="1" key="1">
    <citation type="submission" date="2020-08" db="EMBL/GenBank/DDBJ databases">
        <title>Multicomponent nature underlies the extraordinary mechanical properties of spider dragline silk.</title>
        <authorList>
            <person name="Kono N."/>
            <person name="Nakamura H."/>
            <person name="Mori M."/>
            <person name="Yoshida Y."/>
            <person name="Ohtoshi R."/>
            <person name="Malay A.D."/>
            <person name="Moran D.A.P."/>
            <person name="Tomita M."/>
            <person name="Numata K."/>
            <person name="Arakawa K."/>
        </authorList>
    </citation>
    <scope>NUCLEOTIDE SEQUENCE</scope>
</reference>
<gene>
    <name evidence="1" type="primary">AVEN_139256_1</name>
    <name evidence="1" type="ORF">NPIL_2601</name>
</gene>
<sequence>MHYNSYTKLLCITVWILCFLPNFKKEQRFLFEFTDEELQKTEDYWILNIQQQCFHAEMEALKNKRPLPTTSKIARFNPFLKNNQIRLGGRLQFAPLSADV</sequence>
<keyword evidence="2" id="KW-1185">Reference proteome</keyword>
<dbReference type="OrthoDB" id="8066548at2759"/>
<dbReference type="Proteomes" id="UP000887013">
    <property type="component" value="Unassembled WGS sequence"/>
</dbReference>
<evidence type="ECO:0000313" key="2">
    <source>
        <dbReference type="Proteomes" id="UP000887013"/>
    </source>
</evidence>
<organism evidence="1 2">
    <name type="scientific">Nephila pilipes</name>
    <name type="common">Giant wood spider</name>
    <name type="synonym">Nephila maculata</name>
    <dbReference type="NCBI Taxonomy" id="299642"/>
    <lineage>
        <taxon>Eukaryota</taxon>
        <taxon>Metazoa</taxon>
        <taxon>Ecdysozoa</taxon>
        <taxon>Arthropoda</taxon>
        <taxon>Chelicerata</taxon>
        <taxon>Arachnida</taxon>
        <taxon>Araneae</taxon>
        <taxon>Araneomorphae</taxon>
        <taxon>Entelegynae</taxon>
        <taxon>Araneoidea</taxon>
        <taxon>Nephilidae</taxon>
        <taxon>Nephila</taxon>
    </lineage>
</organism>
<name>A0A8X6NEZ8_NEPPI</name>